<dbReference type="SUPFAM" id="SSF48452">
    <property type="entry name" value="TPR-like"/>
    <property type="match status" value="1"/>
</dbReference>
<dbReference type="Proteomes" id="UP000704762">
    <property type="component" value="Unassembled WGS sequence"/>
</dbReference>
<accession>A0ABS2RNP1</accession>
<comment type="caution">
    <text evidence="4">The sequence shown here is derived from an EMBL/GenBank/DDBJ whole genome shotgun (WGS) entry which is preliminary data.</text>
</comment>
<comment type="similarity">
    <text evidence="1">Belongs to the AHA1 family.</text>
</comment>
<dbReference type="CDD" id="cd08893">
    <property type="entry name" value="SRPBCC_CalC_Aha1-like_GntR-HTH"/>
    <property type="match status" value="1"/>
</dbReference>
<protein>
    <submittedName>
        <fullName evidence="4">Uncharacterized protein YndB with AHSA1/START domain</fullName>
    </submittedName>
</protein>
<name>A0ABS2RNP1_9ACTN</name>
<proteinExistence type="inferred from homology"/>
<feature type="compositionally biased region" description="Basic and acidic residues" evidence="2">
    <location>
        <begin position="151"/>
        <end position="165"/>
    </location>
</feature>
<evidence type="ECO:0000259" key="3">
    <source>
        <dbReference type="Pfam" id="PF08327"/>
    </source>
</evidence>
<gene>
    <name evidence="4" type="ORF">JOE57_003204</name>
</gene>
<feature type="region of interest" description="Disordered" evidence="2">
    <location>
        <begin position="145"/>
        <end position="165"/>
    </location>
</feature>
<feature type="domain" description="Activator of Hsp90 ATPase homologue 1/2-like C-terminal" evidence="3">
    <location>
        <begin position="14"/>
        <end position="139"/>
    </location>
</feature>
<evidence type="ECO:0000313" key="4">
    <source>
        <dbReference type="EMBL" id="MBM7800283.1"/>
    </source>
</evidence>
<dbReference type="Gene3D" id="3.30.530.20">
    <property type="match status" value="1"/>
</dbReference>
<keyword evidence="5" id="KW-1185">Reference proteome</keyword>
<dbReference type="RefSeq" id="WP_204919569.1">
    <property type="nucleotide sequence ID" value="NZ_BAAAQP010000003.1"/>
</dbReference>
<sequence>MTITTHVYQIFIRATPEQVWQAITDSDWTRRYFHQTAFVAPPVQGQPYRTVLPNGDPAVEGVIEEMDPPHRFVQTWRVLYDAAMAEEPPSRVEWQIDLVGENLTRVRLVHGDLAFSPLTWASVRNGWVWVLDSLKSLLETGAGLPRLSADQPDRSSEQDRSTDADWHRAQAVEANNSVWELVQRDPRSAEDDEELLRRAYAAGYHWDRAAGRGPQTAARADYMIAKALLLTGHPGASLSSADRCLDQCVRAGLADFDLAYAHEARARALRALGRPEEAARAWAEATSVPIANPEDRAILQQDFADY</sequence>
<dbReference type="InterPro" id="IPR023393">
    <property type="entry name" value="START-like_dom_sf"/>
</dbReference>
<evidence type="ECO:0000313" key="5">
    <source>
        <dbReference type="Proteomes" id="UP000704762"/>
    </source>
</evidence>
<dbReference type="EMBL" id="JAFBCF010000001">
    <property type="protein sequence ID" value="MBM7800283.1"/>
    <property type="molecule type" value="Genomic_DNA"/>
</dbReference>
<organism evidence="4 5">
    <name type="scientific">Microlunatus panaciterrae</name>
    <dbReference type="NCBI Taxonomy" id="400768"/>
    <lineage>
        <taxon>Bacteria</taxon>
        <taxon>Bacillati</taxon>
        <taxon>Actinomycetota</taxon>
        <taxon>Actinomycetes</taxon>
        <taxon>Propionibacteriales</taxon>
        <taxon>Propionibacteriaceae</taxon>
        <taxon>Microlunatus</taxon>
    </lineage>
</organism>
<dbReference type="SUPFAM" id="SSF55961">
    <property type="entry name" value="Bet v1-like"/>
    <property type="match status" value="1"/>
</dbReference>
<reference evidence="4 5" key="1">
    <citation type="submission" date="2021-01" db="EMBL/GenBank/DDBJ databases">
        <title>Sequencing the genomes of 1000 actinobacteria strains.</title>
        <authorList>
            <person name="Klenk H.-P."/>
        </authorList>
    </citation>
    <scope>NUCLEOTIDE SEQUENCE [LARGE SCALE GENOMIC DNA]</scope>
    <source>
        <strain evidence="4 5">DSM 18662</strain>
    </source>
</reference>
<dbReference type="InterPro" id="IPR011990">
    <property type="entry name" value="TPR-like_helical_dom_sf"/>
</dbReference>
<dbReference type="InterPro" id="IPR013538">
    <property type="entry name" value="ASHA1/2-like_C"/>
</dbReference>
<evidence type="ECO:0000256" key="1">
    <source>
        <dbReference type="ARBA" id="ARBA00006817"/>
    </source>
</evidence>
<evidence type="ECO:0000256" key="2">
    <source>
        <dbReference type="SAM" id="MobiDB-lite"/>
    </source>
</evidence>
<dbReference type="Pfam" id="PF08327">
    <property type="entry name" value="AHSA1"/>
    <property type="match status" value="1"/>
</dbReference>